<accession>A0A022Q6S1</accession>
<keyword evidence="1" id="KW-1133">Transmembrane helix</keyword>
<protein>
    <submittedName>
        <fullName evidence="2">Uncharacterized protein</fullName>
    </submittedName>
</protein>
<dbReference type="EMBL" id="KI632161">
    <property type="protein sequence ID" value="EYU23661.1"/>
    <property type="molecule type" value="Genomic_DNA"/>
</dbReference>
<keyword evidence="3" id="KW-1185">Reference proteome</keyword>
<feature type="transmembrane region" description="Helical" evidence="1">
    <location>
        <begin position="49"/>
        <end position="70"/>
    </location>
</feature>
<keyword evidence="1" id="KW-0812">Transmembrane</keyword>
<keyword evidence="1" id="KW-0472">Membrane</keyword>
<evidence type="ECO:0000313" key="3">
    <source>
        <dbReference type="Proteomes" id="UP000030748"/>
    </source>
</evidence>
<evidence type="ECO:0000256" key="1">
    <source>
        <dbReference type="SAM" id="Phobius"/>
    </source>
</evidence>
<gene>
    <name evidence="2" type="ORF">MIMGU_mgv1a019633mg</name>
</gene>
<evidence type="ECO:0000313" key="2">
    <source>
        <dbReference type="EMBL" id="EYU23661.1"/>
    </source>
</evidence>
<proteinExistence type="predicted"/>
<sequence>MLHGLISRNSIKSLELHTKLADSYKEVVANLNIANAQQVPLNLSTRTKFSLLFSSCAGLCNAIILLVYAIL</sequence>
<dbReference type="Proteomes" id="UP000030748">
    <property type="component" value="Unassembled WGS sequence"/>
</dbReference>
<name>A0A022Q6S1_ERYGU</name>
<reference evidence="2 3" key="1">
    <citation type="journal article" date="2013" name="Proc. Natl. Acad. Sci. U.S.A.">
        <title>Fine-scale variation in meiotic recombination in Mimulus inferred from population shotgun sequencing.</title>
        <authorList>
            <person name="Hellsten U."/>
            <person name="Wright K.M."/>
            <person name="Jenkins J."/>
            <person name="Shu S."/>
            <person name="Yuan Y."/>
            <person name="Wessler S.R."/>
            <person name="Schmutz J."/>
            <person name="Willis J.H."/>
            <person name="Rokhsar D.S."/>
        </authorList>
    </citation>
    <scope>NUCLEOTIDE SEQUENCE [LARGE SCALE GENOMIC DNA]</scope>
    <source>
        <strain evidence="3">cv. DUN x IM62</strain>
    </source>
</reference>
<organism evidence="2 3">
    <name type="scientific">Erythranthe guttata</name>
    <name type="common">Yellow monkey flower</name>
    <name type="synonym">Mimulus guttatus</name>
    <dbReference type="NCBI Taxonomy" id="4155"/>
    <lineage>
        <taxon>Eukaryota</taxon>
        <taxon>Viridiplantae</taxon>
        <taxon>Streptophyta</taxon>
        <taxon>Embryophyta</taxon>
        <taxon>Tracheophyta</taxon>
        <taxon>Spermatophyta</taxon>
        <taxon>Magnoliopsida</taxon>
        <taxon>eudicotyledons</taxon>
        <taxon>Gunneridae</taxon>
        <taxon>Pentapetalae</taxon>
        <taxon>asterids</taxon>
        <taxon>lamiids</taxon>
        <taxon>Lamiales</taxon>
        <taxon>Phrymaceae</taxon>
        <taxon>Erythranthe</taxon>
    </lineage>
</organism>
<dbReference type="AlphaFoldDB" id="A0A022Q6S1"/>